<proteinExistence type="inferred from homology"/>
<evidence type="ECO:0000313" key="4">
    <source>
        <dbReference type="Proteomes" id="UP000264310"/>
    </source>
</evidence>
<dbReference type="InterPro" id="IPR017927">
    <property type="entry name" value="FAD-bd_FR_type"/>
</dbReference>
<protein>
    <submittedName>
        <fullName evidence="3">Siderophore-interacting protein</fullName>
    </submittedName>
</protein>
<accession>A0A371WXQ2</accession>
<dbReference type="PROSITE" id="PS51384">
    <property type="entry name" value="FAD_FR"/>
    <property type="match status" value="1"/>
</dbReference>
<dbReference type="InterPro" id="IPR039374">
    <property type="entry name" value="SIP_fam"/>
</dbReference>
<dbReference type="EMBL" id="QURL01000017">
    <property type="protein sequence ID" value="RFC61765.1"/>
    <property type="molecule type" value="Genomic_DNA"/>
</dbReference>
<dbReference type="InterPro" id="IPR017938">
    <property type="entry name" value="Riboflavin_synthase-like_b-brl"/>
</dbReference>
<dbReference type="InterPro" id="IPR039261">
    <property type="entry name" value="FNR_nucleotide-bd"/>
</dbReference>
<dbReference type="CDD" id="cd06193">
    <property type="entry name" value="siderophore_interacting"/>
    <property type="match status" value="1"/>
</dbReference>
<comment type="caution">
    <text evidence="3">The sequence shown here is derived from an EMBL/GenBank/DDBJ whole genome shotgun (WGS) entry which is preliminary data.</text>
</comment>
<dbReference type="SUPFAM" id="SSF63380">
    <property type="entry name" value="Riboflavin synthase domain-like"/>
    <property type="match status" value="1"/>
</dbReference>
<name>A0A371WXQ2_9HYPH</name>
<gene>
    <name evidence="3" type="ORF">DYI37_19490</name>
</gene>
<dbReference type="InterPro" id="IPR007037">
    <property type="entry name" value="SIP_rossman_dom"/>
</dbReference>
<feature type="domain" description="FAD-binding FR-type" evidence="2">
    <location>
        <begin position="20"/>
        <end position="125"/>
    </location>
</feature>
<dbReference type="RefSeq" id="WP_116684944.1">
    <property type="nucleotide sequence ID" value="NZ_QURL01000017.1"/>
</dbReference>
<dbReference type="AlphaFoldDB" id="A0A371WXQ2"/>
<evidence type="ECO:0000259" key="2">
    <source>
        <dbReference type="PROSITE" id="PS51384"/>
    </source>
</evidence>
<evidence type="ECO:0000256" key="1">
    <source>
        <dbReference type="ARBA" id="ARBA00035644"/>
    </source>
</evidence>
<dbReference type="PANTHER" id="PTHR30157:SF0">
    <property type="entry name" value="NADPH-DEPENDENT FERRIC-CHELATE REDUCTASE"/>
    <property type="match status" value="1"/>
</dbReference>
<dbReference type="GO" id="GO:0016491">
    <property type="term" value="F:oxidoreductase activity"/>
    <property type="evidence" value="ECO:0007669"/>
    <property type="project" value="InterPro"/>
</dbReference>
<evidence type="ECO:0000313" key="3">
    <source>
        <dbReference type="EMBL" id="RFC61765.1"/>
    </source>
</evidence>
<dbReference type="OrthoDB" id="9814826at2"/>
<dbReference type="Proteomes" id="UP000264310">
    <property type="component" value="Unassembled WGS sequence"/>
</dbReference>
<dbReference type="PANTHER" id="PTHR30157">
    <property type="entry name" value="FERRIC REDUCTASE, NADPH-DEPENDENT"/>
    <property type="match status" value="1"/>
</dbReference>
<dbReference type="Pfam" id="PF08021">
    <property type="entry name" value="FAD_binding_9"/>
    <property type="match status" value="1"/>
</dbReference>
<reference evidence="3 4" key="1">
    <citation type="submission" date="2018-08" db="EMBL/GenBank/DDBJ databases">
        <title>Fulvimarina sp. 85, whole genome shotgun sequence.</title>
        <authorList>
            <person name="Tuo L."/>
        </authorList>
    </citation>
    <scope>NUCLEOTIDE SEQUENCE [LARGE SCALE GENOMIC DNA]</scope>
    <source>
        <strain evidence="3 4">85</strain>
    </source>
</reference>
<dbReference type="InterPro" id="IPR013113">
    <property type="entry name" value="SIP_FAD-bd"/>
</dbReference>
<organism evidence="3 4">
    <name type="scientific">Fulvimarina endophytica</name>
    <dbReference type="NCBI Taxonomy" id="2293836"/>
    <lineage>
        <taxon>Bacteria</taxon>
        <taxon>Pseudomonadati</taxon>
        <taxon>Pseudomonadota</taxon>
        <taxon>Alphaproteobacteria</taxon>
        <taxon>Hyphomicrobiales</taxon>
        <taxon>Aurantimonadaceae</taxon>
        <taxon>Fulvimarina</taxon>
    </lineage>
</organism>
<dbReference type="Gene3D" id="2.40.30.10">
    <property type="entry name" value="Translation factors"/>
    <property type="match status" value="1"/>
</dbReference>
<dbReference type="Pfam" id="PF04954">
    <property type="entry name" value="SIP"/>
    <property type="match status" value="1"/>
</dbReference>
<keyword evidence="4" id="KW-1185">Reference proteome</keyword>
<comment type="similarity">
    <text evidence="1">Belongs to the SIP oxidoreductase family.</text>
</comment>
<dbReference type="Gene3D" id="3.40.50.80">
    <property type="entry name" value="Nucleotide-binding domain of ferredoxin-NADP reductase (FNR) module"/>
    <property type="match status" value="1"/>
</dbReference>
<sequence length="255" mass="27757">MSASASQISDRVPDRLKRKGRIWELEITDVRPVTATMHRVIATGPALSEFTVRPGQSLILVLPQEGDGVDARHYTVRSFDPKTRQIAIDVALHGTRKTPANRWVLSAEAGDRFAAVGPRGHVVLKEDATHHLICVDETGLPAAQAILEGLPAHASALALIEIGMPDSRQPIVESDRIEVRWLCRADGTAPGAALISALHDMPPQPDATHVYLAGETSAVRDQRRLLVSYGYAKTEISAEGYWRPGRNGGHDHIDD</sequence>